<accession>A0A8J5KC37</accession>
<feature type="compositionally biased region" description="Basic and acidic residues" evidence="1">
    <location>
        <begin position="1291"/>
        <end position="1306"/>
    </location>
</feature>
<feature type="region of interest" description="Disordered" evidence="1">
    <location>
        <begin position="1"/>
        <end position="41"/>
    </location>
</feature>
<evidence type="ECO:0000313" key="3">
    <source>
        <dbReference type="Proteomes" id="UP000747542"/>
    </source>
</evidence>
<feature type="compositionally biased region" description="Polar residues" evidence="1">
    <location>
        <begin position="1328"/>
        <end position="1337"/>
    </location>
</feature>
<gene>
    <name evidence="2" type="ORF">Hamer_G013791</name>
</gene>
<protein>
    <submittedName>
        <fullName evidence="2">Uncharacterized protein</fullName>
    </submittedName>
</protein>
<feature type="region of interest" description="Disordered" evidence="1">
    <location>
        <begin position="1009"/>
        <end position="1045"/>
    </location>
</feature>
<feature type="region of interest" description="Disordered" evidence="1">
    <location>
        <begin position="1356"/>
        <end position="1446"/>
    </location>
</feature>
<proteinExistence type="predicted"/>
<feature type="region of interest" description="Disordered" evidence="1">
    <location>
        <begin position="315"/>
        <end position="360"/>
    </location>
</feature>
<feature type="compositionally biased region" description="Polar residues" evidence="1">
    <location>
        <begin position="822"/>
        <end position="831"/>
    </location>
</feature>
<feature type="region of interest" description="Disordered" evidence="1">
    <location>
        <begin position="553"/>
        <end position="661"/>
    </location>
</feature>
<feature type="compositionally biased region" description="Polar residues" evidence="1">
    <location>
        <begin position="1011"/>
        <end position="1031"/>
    </location>
</feature>
<reference evidence="2" key="1">
    <citation type="journal article" date="2021" name="Sci. Adv.">
        <title>The American lobster genome reveals insights on longevity, neural, and immune adaptations.</title>
        <authorList>
            <person name="Polinski J.M."/>
            <person name="Zimin A.V."/>
            <person name="Clark K.F."/>
            <person name="Kohn A.B."/>
            <person name="Sadowski N."/>
            <person name="Timp W."/>
            <person name="Ptitsyn A."/>
            <person name="Khanna P."/>
            <person name="Romanova D.Y."/>
            <person name="Williams P."/>
            <person name="Greenwood S.J."/>
            <person name="Moroz L.L."/>
            <person name="Walt D.R."/>
            <person name="Bodnar A.G."/>
        </authorList>
    </citation>
    <scope>NUCLEOTIDE SEQUENCE</scope>
    <source>
        <strain evidence="2">GMGI-L3</strain>
    </source>
</reference>
<feature type="compositionally biased region" description="Polar residues" evidence="1">
    <location>
        <begin position="578"/>
        <end position="598"/>
    </location>
</feature>
<comment type="caution">
    <text evidence="2">The sequence shown here is derived from an EMBL/GenBank/DDBJ whole genome shotgun (WGS) entry which is preliminary data.</text>
</comment>
<organism evidence="2 3">
    <name type="scientific">Homarus americanus</name>
    <name type="common">American lobster</name>
    <dbReference type="NCBI Taxonomy" id="6706"/>
    <lineage>
        <taxon>Eukaryota</taxon>
        <taxon>Metazoa</taxon>
        <taxon>Ecdysozoa</taxon>
        <taxon>Arthropoda</taxon>
        <taxon>Crustacea</taxon>
        <taxon>Multicrustacea</taxon>
        <taxon>Malacostraca</taxon>
        <taxon>Eumalacostraca</taxon>
        <taxon>Eucarida</taxon>
        <taxon>Decapoda</taxon>
        <taxon>Pleocyemata</taxon>
        <taxon>Astacidea</taxon>
        <taxon>Nephropoidea</taxon>
        <taxon>Nephropidae</taxon>
        <taxon>Homarus</taxon>
    </lineage>
</organism>
<keyword evidence="3" id="KW-1185">Reference proteome</keyword>
<feature type="compositionally biased region" description="Basic and acidic residues" evidence="1">
    <location>
        <begin position="871"/>
        <end position="883"/>
    </location>
</feature>
<evidence type="ECO:0000256" key="1">
    <source>
        <dbReference type="SAM" id="MobiDB-lite"/>
    </source>
</evidence>
<dbReference type="Proteomes" id="UP000747542">
    <property type="component" value="Unassembled WGS sequence"/>
</dbReference>
<feature type="compositionally biased region" description="Basic and acidic residues" evidence="1">
    <location>
        <begin position="832"/>
        <end position="850"/>
    </location>
</feature>
<feature type="region of interest" description="Disordered" evidence="1">
    <location>
        <begin position="259"/>
        <end position="278"/>
    </location>
</feature>
<feature type="non-terminal residue" evidence="2">
    <location>
        <position position="1"/>
    </location>
</feature>
<feature type="region of interest" description="Disordered" evidence="1">
    <location>
        <begin position="1278"/>
        <end position="1342"/>
    </location>
</feature>
<name>A0A8J5KC37_HOMAM</name>
<feature type="compositionally biased region" description="Polar residues" evidence="1">
    <location>
        <begin position="1161"/>
        <end position="1171"/>
    </location>
</feature>
<sequence>MEREKDEQDGLPDIYLSPSRLPERDKEVTRTSSDTDQNIWDDTDSETWIALVPELTTTQEFHSNQERSMEQCRGTFSLGVREEIEGVSSQDSSAAGNNIVLDRNPTLYGEMSTTNEVDRLPEGNRDTGGSVPQSGETVGRRNELVPASGVLECSGQRGETPGSDCPPVAGTGAFSRAFRQPLKLDTNFPVTSKSGDEGFMVPGGVHAYYGSGSDTEPLEWADGGEGSTEALAPFRDAVEGADSGTPSIQVYLGNVTPSGLQDMERNSPAGLSTPDADIDLTVTAGSRSINKKLKNSIRPPVVGQSEELLVQASRKDLGSTDGEESENENQKRITTKTTADPYSTPEAQPGSLGSQSENTDSVNTVLDMSRGEIQGCETDDTIDTPLLSPSLVSDCSTLQPCPKPAFVVGGLISPRGKFRQFQNTVRDRMQDVKASLEQQPGIDSPVHVGRDQFLSQPPLYPPITPVSEQEVSLASMISVESTNHPDSSERVTSPSVLSVSSAASSRKMEWDSGADVGYSGNLAGSTQEHLVTSLSTLERIAIGNYASVLRTEPEGTTQVKEKQKISKKNGKSLGTKGGNNSSTSRQTVTEGVTPSPSRSLRVHQARDMGNLSSSDEDFGSKLSSPAQSPRRKLRRRSALTTTKDIDSPSKRMSKGHQIPNKRLREVMQELHNEGKSSSLVELATTSLKVPQYRRSSSQQSLSLLQGMSESNVNAESSMGVAAGTASSVATTMYQNNKSEHFPAASSIPNISTSTSTLVQSMSPIPLAGVSASSSTNLGGEMLNQQDREKKDNQKFLNEDARHSSQSSLPYDRENHAHFPGRTWTSSGNDVSSKSHDSSDMETPSDMKDTDVDSYTSHQFSDEEPVNLKARKNSENAKNHENIAKKCSRSGGESVDHSRWRDNNDSNSCSSSLQLAAQRGSPQDAESVLESQVSLQSSNNALQALSVKLKERIQVLLDNGSLKKVQDYNKLQDYIQFIGVPSTNEEECRLKQGVASVIVRMFGEIGLEDTDTSNTLNSETSDFLTTDSQMSDQRPHTTSEHTTVSQEDLDVPLTKGMLEAKDSGQSGGQERYITPGSTINVVPYRPPSATRTYFMAVSHEHDAGLVEGEHTVSPDRRSPVVLVLGSELEVSRGQAEGQREEGKVSTSPPTPPVHHLPDGDNDSNFDCNSEGSMSPVVEAAATKQVGTTAKNQTEDDFESASVAATLPQDWGVNLQVGKSQGTSSAIATSDECSPRHVSHRSTWDRRSSWHDEDLGEGYRGSVNWWPATTRSERLYKDKRGTLHVANQPPGYMDDRDSHPSESMSDHEHHHHHINDTESQEDVRRGSARPWTSSGSESAYETIRERHRHVDEALASSFEFYSTSPRDARLLGYVSSDAGRDQGQEEEQQLPREGSPEPAPPSSPPLSEQLAASRPGRPKRHHLLRWQQQQQLVDRQNSSPSSQTGKKD</sequence>
<feature type="region of interest" description="Disordered" evidence="1">
    <location>
        <begin position="796"/>
        <end position="924"/>
    </location>
</feature>
<feature type="region of interest" description="Disordered" evidence="1">
    <location>
        <begin position="1127"/>
        <end position="1171"/>
    </location>
</feature>
<feature type="region of interest" description="Disordered" evidence="1">
    <location>
        <begin position="116"/>
        <end position="140"/>
    </location>
</feature>
<feature type="compositionally biased region" description="Polar residues" evidence="1">
    <location>
        <begin position="351"/>
        <end position="360"/>
    </location>
</feature>
<evidence type="ECO:0000313" key="2">
    <source>
        <dbReference type="EMBL" id="KAG7171327.1"/>
    </source>
</evidence>
<dbReference type="EMBL" id="JAHLQT010012455">
    <property type="protein sequence ID" value="KAG7171327.1"/>
    <property type="molecule type" value="Genomic_DNA"/>
</dbReference>
<feature type="compositionally biased region" description="Basic and acidic residues" evidence="1">
    <location>
        <begin position="116"/>
        <end position="125"/>
    </location>
</feature>
<feature type="compositionally biased region" description="Basic and acidic residues" evidence="1">
    <location>
        <begin position="893"/>
        <end position="903"/>
    </location>
</feature>
<feature type="compositionally biased region" description="Polar residues" evidence="1">
    <location>
        <begin position="1430"/>
        <end position="1446"/>
    </location>
</feature>